<evidence type="ECO:0000256" key="5">
    <source>
        <dbReference type="ARBA" id="ARBA00022723"/>
    </source>
</evidence>
<comment type="cofactor">
    <cofactor evidence="11">
        <name>heme</name>
        <dbReference type="ChEBI" id="CHEBI:30413"/>
    </cofactor>
</comment>
<keyword evidence="15" id="KW-1185">Reference proteome</keyword>
<evidence type="ECO:0000256" key="1">
    <source>
        <dbReference type="ARBA" id="ARBA00004167"/>
    </source>
</evidence>
<dbReference type="AlphaFoldDB" id="A0A5N5MBF2"/>
<keyword evidence="10 13" id="KW-0472">Membrane</keyword>
<dbReference type="PRINTS" id="PR00463">
    <property type="entry name" value="EP450I"/>
</dbReference>
<dbReference type="PANTHER" id="PTHR24282">
    <property type="entry name" value="CYTOCHROME P450 FAMILY MEMBER"/>
    <property type="match status" value="1"/>
</dbReference>
<evidence type="ECO:0000313" key="14">
    <source>
        <dbReference type="EMBL" id="KAB5551593.1"/>
    </source>
</evidence>
<accession>A0A5N5MBF2</accession>
<evidence type="ECO:0000256" key="7">
    <source>
        <dbReference type="ARBA" id="ARBA00023002"/>
    </source>
</evidence>
<dbReference type="SUPFAM" id="SSF48264">
    <property type="entry name" value="Cytochrome P450"/>
    <property type="match status" value="1"/>
</dbReference>
<evidence type="ECO:0000256" key="6">
    <source>
        <dbReference type="ARBA" id="ARBA00022989"/>
    </source>
</evidence>
<feature type="transmembrane region" description="Helical" evidence="13">
    <location>
        <begin position="6"/>
        <end position="31"/>
    </location>
</feature>
<keyword evidence="7 12" id="KW-0560">Oxidoreductase</keyword>
<name>A0A5N5MBF2_9ROSI</name>
<keyword evidence="3 11" id="KW-0349">Heme</keyword>
<sequence length="526" mass="59475">MMAYTSIGYVVAGLAVQVLIAKILRLCWIVLWRPYAMIKSFEKQGIRGPSYSILHGTLPEMKSLLKAANETVLDTTCNDIAPRVQPHYCRWSAEYGEVFLFWRGVQPAIRIADPKLAKQILSDKSGAYAQPQFDHRLLSFAGNGVGQLNGPDWVRHRSILTPAFTKDKLKLMAKRMAACTMDMADDWKRRARTADHHQYITIEMSEEFKKLTCDIITHTAFGSNHIEGGEVFKAQDELIHHCIATMADLYIPGSRFLPTPSNRQMWKMENKVNSSLRRLIQGRLESAQAKGDSDGCYGDDVLGLLVEASKTTNKSLKLTMGEIIDECKQFFFSGHETTAKLLTWTIFLLSLHQEWQERLREEVLTECGTGTPDADMVSKLKLMNMVILETLRLYCPVLETLKETSKATNLGDFLIPKGVFITIQLVQLHRSREYWGEDANDFNPLRFRNGVSQAAKHPNAFLSFGMGPRTCLGQNFAMLEVKLVLSLLLQRFSFLLSPEYKHAPANYLTMEPQYGVPTAVKPLPSE</sequence>
<evidence type="ECO:0000256" key="13">
    <source>
        <dbReference type="SAM" id="Phobius"/>
    </source>
</evidence>
<evidence type="ECO:0000256" key="10">
    <source>
        <dbReference type="ARBA" id="ARBA00023136"/>
    </source>
</evidence>
<comment type="caution">
    <text evidence="14">The sequence shown here is derived from an EMBL/GenBank/DDBJ whole genome shotgun (WGS) entry which is preliminary data.</text>
</comment>
<feature type="binding site" description="axial binding residue" evidence="11">
    <location>
        <position position="471"/>
    </location>
    <ligand>
        <name>heme</name>
        <dbReference type="ChEBI" id="CHEBI:30413"/>
    </ligand>
    <ligandPart>
        <name>Fe</name>
        <dbReference type="ChEBI" id="CHEBI:18248"/>
    </ligandPart>
</feature>
<keyword evidence="5 11" id="KW-0479">Metal-binding</keyword>
<dbReference type="InterPro" id="IPR017972">
    <property type="entry name" value="Cyt_P450_CS"/>
</dbReference>
<dbReference type="GO" id="GO:0004497">
    <property type="term" value="F:monooxygenase activity"/>
    <property type="evidence" value="ECO:0007669"/>
    <property type="project" value="UniProtKB-KW"/>
</dbReference>
<keyword evidence="8 11" id="KW-0408">Iron</keyword>
<gene>
    <name evidence="14" type="ORF">DKX38_008904</name>
</gene>
<dbReference type="GO" id="GO:0016020">
    <property type="term" value="C:membrane"/>
    <property type="evidence" value="ECO:0007669"/>
    <property type="project" value="UniProtKB-SubCell"/>
</dbReference>
<dbReference type="Gene3D" id="1.10.630.10">
    <property type="entry name" value="Cytochrome P450"/>
    <property type="match status" value="1"/>
</dbReference>
<organism evidence="14 15">
    <name type="scientific">Salix brachista</name>
    <dbReference type="NCBI Taxonomy" id="2182728"/>
    <lineage>
        <taxon>Eukaryota</taxon>
        <taxon>Viridiplantae</taxon>
        <taxon>Streptophyta</taxon>
        <taxon>Embryophyta</taxon>
        <taxon>Tracheophyta</taxon>
        <taxon>Spermatophyta</taxon>
        <taxon>Magnoliopsida</taxon>
        <taxon>eudicotyledons</taxon>
        <taxon>Gunneridae</taxon>
        <taxon>Pentapetalae</taxon>
        <taxon>rosids</taxon>
        <taxon>fabids</taxon>
        <taxon>Malpighiales</taxon>
        <taxon>Salicaceae</taxon>
        <taxon>Saliceae</taxon>
        <taxon>Salix</taxon>
    </lineage>
</organism>
<keyword evidence="6 13" id="KW-1133">Transmembrane helix</keyword>
<keyword evidence="4 13" id="KW-0812">Transmembrane</keyword>
<dbReference type="PROSITE" id="PS00086">
    <property type="entry name" value="CYTOCHROME_P450"/>
    <property type="match status" value="1"/>
</dbReference>
<comment type="similarity">
    <text evidence="2 12">Belongs to the cytochrome P450 family.</text>
</comment>
<evidence type="ECO:0000256" key="11">
    <source>
        <dbReference type="PIRSR" id="PIRSR602401-1"/>
    </source>
</evidence>
<dbReference type="PRINTS" id="PR00385">
    <property type="entry name" value="P450"/>
</dbReference>
<evidence type="ECO:0000256" key="2">
    <source>
        <dbReference type="ARBA" id="ARBA00010617"/>
    </source>
</evidence>
<dbReference type="GO" id="GO:0020037">
    <property type="term" value="F:heme binding"/>
    <property type="evidence" value="ECO:0007669"/>
    <property type="project" value="InterPro"/>
</dbReference>
<reference evidence="15" key="1">
    <citation type="journal article" date="2019" name="Gigascience">
        <title>De novo genome assembly of the endangered Acer yangbiense, a plant species with extremely small populations endemic to Yunnan Province, China.</title>
        <authorList>
            <person name="Yang J."/>
            <person name="Wariss H.M."/>
            <person name="Tao L."/>
            <person name="Zhang R."/>
            <person name="Yun Q."/>
            <person name="Hollingsworth P."/>
            <person name="Dao Z."/>
            <person name="Luo G."/>
            <person name="Guo H."/>
            <person name="Ma Y."/>
            <person name="Sun W."/>
        </authorList>
    </citation>
    <scope>NUCLEOTIDE SEQUENCE [LARGE SCALE GENOMIC DNA]</scope>
    <source>
        <strain evidence="15">cv. br00</strain>
    </source>
</reference>
<evidence type="ECO:0000256" key="12">
    <source>
        <dbReference type="RuleBase" id="RU000461"/>
    </source>
</evidence>
<evidence type="ECO:0000256" key="9">
    <source>
        <dbReference type="ARBA" id="ARBA00023033"/>
    </source>
</evidence>
<dbReference type="PANTHER" id="PTHR24282:SF135">
    <property type="entry name" value="CYTOCHROME P450 709B2"/>
    <property type="match status" value="1"/>
</dbReference>
<evidence type="ECO:0000256" key="4">
    <source>
        <dbReference type="ARBA" id="ARBA00022692"/>
    </source>
</evidence>
<dbReference type="EMBL" id="VDCV01000006">
    <property type="protein sequence ID" value="KAB5551593.1"/>
    <property type="molecule type" value="Genomic_DNA"/>
</dbReference>
<evidence type="ECO:0000313" key="15">
    <source>
        <dbReference type="Proteomes" id="UP000326939"/>
    </source>
</evidence>
<dbReference type="InterPro" id="IPR050665">
    <property type="entry name" value="Cytochrome_P450_Monooxygen"/>
</dbReference>
<keyword evidence="9 12" id="KW-0503">Monooxygenase</keyword>
<comment type="subcellular location">
    <subcellularLocation>
        <location evidence="1">Membrane</location>
        <topology evidence="1">Single-pass membrane protein</topology>
    </subcellularLocation>
</comment>
<dbReference type="Proteomes" id="UP000326939">
    <property type="component" value="Chromosome 6"/>
</dbReference>
<dbReference type="Pfam" id="PF00067">
    <property type="entry name" value="p450"/>
    <property type="match status" value="1"/>
</dbReference>
<dbReference type="InterPro" id="IPR002401">
    <property type="entry name" value="Cyt_P450_E_grp-I"/>
</dbReference>
<proteinExistence type="inferred from homology"/>
<dbReference type="GO" id="GO:0005506">
    <property type="term" value="F:iron ion binding"/>
    <property type="evidence" value="ECO:0007669"/>
    <property type="project" value="InterPro"/>
</dbReference>
<dbReference type="InterPro" id="IPR036396">
    <property type="entry name" value="Cyt_P450_sf"/>
</dbReference>
<dbReference type="GO" id="GO:0016705">
    <property type="term" value="F:oxidoreductase activity, acting on paired donors, with incorporation or reduction of molecular oxygen"/>
    <property type="evidence" value="ECO:0007669"/>
    <property type="project" value="InterPro"/>
</dbReference>
<protein>
    <recommendedName>
        <fullName evidence="16">Cytochrome P450</fullName>
    </recommendedName>
</protein>
<evidence type="ECO:0000256" key="3">
    <source>
        <dbReference type="ARBA" id="ARBA00022617"/>
    </source>
</evidence>
<evidence type="ECO:0000256" key="8">
    <source>
        <dbReference type="ARBA" id="ARBA00023004"/>
    </source>
</evidence>
<evidence type="ECO:0008006" key="16">
    <source>
        <dbReference type="Google" id="ProtNLM"/>
    </source>
</evidence>
<dbReference type="InterPro" id="IPR001128">
    <property type="entry name" value="Cyt_P450"/>
</dbReference>